<keyword evidence="1" id="KW-0472">Membrane</keyword>
<feature type="domain" description="Transglutaminase-like" evidence="2">
    <location>
        <begin position="497"/>
        <end position="570"/>
    </location>
</feature>
<keyword evidence="1" id="KW-1133">Transmembrane helix</keyword>
<reference evidence="3 4" key="1">
    <citation type="submission" date="2019-02" db="EMBL/GenBank/DDBJ databases">
        <title>Deep-cultivation of Planctomycetes and their phenomic and genomic characterization uncovers novel biology.</title>
        <authorList>
            <person name="Wiegand S."/>
            <person name="Jogler M."/>
            <person name="Boedeker C."/>
            <person name="Pinto D."/>
            <person name="Vollmers J."/>
            <person name="Rivas-Marin E."/>
            <person name="Kohn T."/>
            <person name="Peeters S.H."/>
            <person name="Heuer A."/>
            <person name="Rast P."/>
            <person name="Oberbeckmann S."/>
            <person name="Bunk B."/>
            <person name="Jeske O."/>
            <person name="Meyerdierks A."/>
            <person name="Storesund J.E."/>
            <person name="Kallscheuer N."/>
            <person name="Luecker S."/>
            <person name="Lage O.M."/>
            <person name="Pohl T."/>
            <person name="Merkel B.J."/>
            <person name="Hornburger P."/>
            <person name="Mueller R.-W."/>
            <person name="Bruemmer F."/>
            <person name="Labrenz M."/>
            <person name="Spormann A.M."/>
            <person name="Op den Camp H."/>
            <person name="Overmann J."/>
            <person name="Amann R."/>
            <person name="Jetten M.S.M."/>
            <person name="Mascher T."/>
            <person name="Medema M.H."/>
            <person name="Devos D.P."/>
            <person name="Kaster A.-K."/>
            <person name="Ovreas L."/>
            <person name="Rohde M."/>
            <person name="Galperin M.Y."/>
            <person name="Jogler C."/>
        </authorList>
    </citation>
    <scope>NUCLEOTIDE SEQUENCE [LARGE SCALE GENOMIC DNA]</scope>
    <source>
        <strain evidence="3 4">K23_9</strain>
    </source>
</reference>
<name>A0A517NSL8_9BACT</name>
<evidence type="ECO:0000256" key="1">
    <source>
        <dbReference type="SAM" id="Phobius"/>
    </source>
</evidence>
<keyword evidence="1" id="KW-0812">Transmembrane</keyword>
<organism evidence="3 4">
    <name type="scientific">Stieleria marina</name>
    <dbReference type="NCBI Taxonomy" id="1930275"/>
    <lineage>
        <taxon>Bacteria</taxon>
        <taxon>Pseudomonadati</taxon>
        <taxon>Planctomycetota</taxon>
        <taxon>Planctomycetia</taxon>
        <taxon>Pirellulales</taxon>
        <taxon>Pirellulaceae</taxon>
        <taxon>Stieleria</taxon>
    </lineage>
</organism>
<dbReference type="SUPFAM" id="SSF54001">
    <property type="entry name" value="Cysteine proteinases"/>
    <property type="match status" value="1"/>
</dbReference>
<feature type="transmembrane region" description="Helical" evidence="1">
    <location>
        <begin position="150"/>
        <end position="172"/>
    </location>
</feature>
<dbReference type="SMART" id="SM00460">
    <property type="entry name" value="TGc"/>
    <property type="match status" value="1"/>
</dbReference>
<accession>A0A517NSL8</accession>
<feature type="transmembrane region" description="Helical" evidence="1">
    <location>
        <begin position="96"/>
        <end position="115"/>
    </location>
</feature>
<dbReference type="InterPro" id="IPR038765">
    <property type="entry name" value="Papain-like_cys_pep_sf"/>
</dbReference>
<dbReference type="Pfam" id="PF01841">
    <property type="entry name" value="Transglut_core"/>
    <property type="match status" value="1"/>
</dbReference>
<gene>
    <name evidence="3" type="ORF">K239x_20850</name>
</gene>
<evidence type="ECO:0000259" key="2">
    <source>
        <dbReference type="SMART" id="SM00460"/>
    </source>
</evidence>
<sequence>MKNRSQWFLPALLLMECIFLGTTFGTFSVSFLLFVVLSGVALKRANEIQESTADQVQPSKLFSRNLAWGLLLLMASVIVSLWRFQTHYSDTFNPVAFFVDAFAHVCFVLSLLFYVKRPLFGHPVLLGLGLLVVMLSAASGAASQSLTSQVTVAILACMAFLFASRYILHAWYQDQRSLRLQRSGSRFLPRQSSAINSSATSQKTQATNDQLKIGWLVSAVVLSIFLMATSLVANVTSSVLPELQRVVHDQLKSSFDTVTQDISAANSHYVRGSRLGSLRRHMIVDPTEIAFRAHSDTNPGYLRGSAFDAYSDGRWDEVSDLSRGRVSDTESFDRKVIDPTGKATTKGYRSNLSNLKRFDFFEKDDARIATVQIENDPLKGHVFFSPLSTRWVEARARRIYLSNHGVIEHGINARFPYIVGVGSQPVTESLAPARRAVLTHVDESIADTVRAVAQEVCGDQLTNTACAIAIRNYFNAEYEYSLQGVPVPGRDDPLAYFLRTKHPANCELFASATVLLLRSVDVPARYVTGYIADERSAEEECWVARNRDAHAWVEAYDDVTETWFAVESTPGRTYLTLTPDGNQSASLADSLNQLESDASDGTSIVGRFIGWLLSNRATDPLTLLIQVGQWPVLMLGIFLLWRRLRHGGDDRFSPDDVKSHRMLASVDRKLRKFSLARSPSETLHQFASRLERQAIQKDDSSDHAGDLLPAYADWYRKFAEARYQGQLPEAFSPN</sequence>
<feature type="transmembrane region" description="Helical" evidence="1">
    <location>
        <begin position="124"/>
        <end position="144"/>
    </location>
</feature>
<dbReference type="OrthoDB" id="9804872at2"/>
<protein>
    <submittedName>
        <fullName evidence="3">Transglutaminase-like superfamily protein</fullName>
    </submittedName>
</protein>
<dbReference type="PANTHER" id="PTHR42736">
    <property type="entry name" value="PROTEIN-GLUTAMINE GAMMA-GLUTAMYLTRANSFERASE"/>
    <property type="match status" value="1"/>
</dbReference>
<dbReference type="PANTHER" id="PTHR42736:SF1">
    <property type="entry name" value="PROTEIN-GLUTAMINE GAMMA-GLUTAMYLTRANSFERASE"/>
    <property type="match status" value="1"/>
</dbReference>
<dbReference type="Proteomes" id="UP000319817">
    <property type="component" value="Chromosome"/>
</dbReference>
<proteinExistence type="predicted"/>
<feature type="transmembrane region" description="Helical" evidence="1">
    <location>
        <begin position="12"/>
        <end position="37"/>
    </location>
</feature>
<dbReference type="InterPro" id="IPR002931">
    <property type="entry name" value="Transglutaminase-like"/>
</dbReference>
<dbReference type="InterPro" id="IPR052901">
    <property type="entry name" value="Bact_TGase-like"/>
</dbReference>
<keyword evidence="4" id="KW-1185">Reference proteome</keyword>
<dbReference type="RefSeq" id="WP_145417660.1">
    <property type="nucleotide sequence ID" value="NZ_CP036526.1"/>
</dbReference>
<dbReference type="Gene3D" id="3.10.620.30">
    <property type="match status" value="1"/>
</dbReference>
<feature type="transmembrane region" description="Helical" evidence="1">
    <location>
        <begin position="213"/>
        <end position="233"/>
    </location>
</feature>
<dbReference type="AlphaFoldDB" id="A0A517NSL8"/>
<evidence type="ECO:0000313" key="3">
    <source>
        <dbReference type="EMBL" id="QDT10130.1"/>
    </source>
</evidence>
<dbReference type="EMBL" id="CP036526">
    <property type="protein sequence ID" value="QDT10130.1"/>
    <property type="molecule type" value="Genomic_DNA"/>
</dbReference>
<feature type="transmembrane region" description="Helical" evidence="1">
    <location>
        <begin position="66"/>
        <end position="84"/>
    </location>
</feature>
<evidence type="ECO:0000313" key="4">
    <source>
        <dbReference type="Proteomes" id="UP000319817"/>
    </source>
</evidence>